<comment type="caution">
    <text evidence="2">The sequence shown here is derived from an EMBL/GenBank/DDBJ whole genome shotgun (WGS) entry which is preliminary data.</text>
</comment>
<evidence type="ECO:0000256" key="1">
    <source>
        <dbReference type="SAM" id="MobiDB-lite"/>
    </source>
</evidence>
<sequence length="217" mass="23544">MSLNANYLQNIPDGVAARQAGRAASVLPLDCWLVVAVQPRVSRSDLEHPTGQGDAHEQHSLQQQLLVQQQEGQQDKKTTSDQQDQRWHGRISRTGARAGVVWEPSGVFLDVSVRGGAVLDWPLLTRRYPQVASHLQQQAGTSLTSPATFQSLVADLVRTVLTARQRRGESDSVAHWLWQAGQAAGRAGRSGSRQVRQQAGQGWSVGSAGRGSSSNKQ</sequence>
<feature type="compositionally biased region" description="Basic and acidic residues" evidence="1">
    <location>
        <begin position="73"/>
        <end position="87"/>
    </location>
</feature>
<dbReference type="EMBL" id="BLLF01000755">
    <property type="protein sequence ID" value="GFH14690.1"/>
    <property type="molecule type" value="Genomic_DNA"/>
</dbReference>
<accession>A0A699YYQ4</accession>
<feature type="compositionally biased region" description="Low complexity" evidence="1">
    <location>
        <begin position="185"/>
        <end position="202"/>
    </location>
</feature>
<evidence type="ECO:0000313" key="3">
    <source>
        <dbReference type="Proteomes" id="UP000485058"/>
    </source>
</evidence>
<gene>
    <name evidence="2" type="ORF">HaLaN_10795</name>
</gene>
<dbReference type="AlphaFoldDB" id="A0A699YYQ4"/>
<name>A0A699YYQ4_HAELA</name>
<feature type="region of interest" description="Disordered" evidence="1">
    <location>
        <begin position="185"/>
        <end position="217"/>
    </location>
</feature>
<evidence type="ECO:0000313" key="2">
    <source>
        <dbReference type="EMBL" id="GFH14690.1"/>
    </source>
</evidence>
<organism evidence="2 3">
    <name type="scientific">Haematococcus lacustris</name>
    <name type="common">Green alga</name>
    <name type="synonym">Haematococcus pluvialis</name>
    <dbReference type="NCBI Taxonomy" id="44745"/>
    <lineage>
        <taxon>Eukaryota</taxon>
        <taxon>Viridiplantae</taxon>
        <taxon>Chlorophyta</taxon>
        <taxon>core chlorophytes</taxon>
        <taxon>Chlorophyceae</taxon>
        <taxon>CS clade</taxon>
        <taxon>Chlamydomonadales</taxon>
        <taxon>Haematococcaceae</taxon>
        <taxon>Haematococcus</taxon>
    </lineage>
</organism>
<feature type="region of interest" description="Disordered" evidence="1">
    <location>
        <begin position="67"/>
        <end position="90"/>
    </location>
</feature>
<proteinExistence type="predicted"/>
<keyword evidence="3" id="KW-1185">Reference proteome</keyword>
<reference evidence="2 3" key="1">
    <citation type="submission" date="2020-02" db="EMBL/GenBank/DDBJ databases">
        <title>Draft genome sequence of Haematococcus lacustris strain NIES-144.</title>
        <authorList>
            <person name="Morimoto D."/>
            <person name="Nakagawa S."/>
            <person name="Yoshida T."/>
            <person name="Sawayama S."/>
        </authorList>
    </citation>
    <scope>NUCLEOTIDE SEQUENCE [LARGE SCALE GENOMIC DNA]</scope>
    <source>
        <strain evidence="2 3">NIES-144</strain>
    </source>
</reference>
<dbReference type="Proteomes" id="UP000485058">
    <property type="component" value="Unassembled WGS sequence"/>
</dbReference>
<protein>
    <submittedName>
        <fullName evidence="2">Uncharacterized protein</fullName>
    </submittedName>
</protein>